<dbReference type="HOGENOM" id="CLU_1595709_0_0_1"/>
<protein>
    <submittedName>
        <fullName evidence="1">Uncharacterized protein</fullName>
    </submittedName>
</protein>
<name>A0A066W6A5_TILAU</name>
<organism evidence="1 2">
    <name type="scientific">Tilletiaria anomala (strain ATCC 24038 / CBS 436.72 / UBC 951)</name>
    <dbReference type="NCBI Taxonomy" id="1037660"/>
    <lineage>
        <taxon>Eukaryota</taxon>
        <taxon>Fungi</taxon>
        <taxon>Dikarya</taxon>
        <taxon>Basidiomycota</taxon>
        <taxon>Ustilaginomycotina</taxon>
        <taxon>Exobasidiomycetes</taxon>
        <taxon>Georgefischeriales</taxon>
        <taxon>Tilletiariaceae</taxon>
        <taxon>Tilletiaria</taxon>
    </lineage>
</organism>
<comment type="caution">
    <text evidence="1">The sequence shown here is derived from an EMBL/GenBank/DDBJ whole genome shotgun (WGS) entry which is preliminary data.</text>
</comment>
<dbReference type="RefSeq" id="XP_013243506.1">
    <property type="nucleotide sequence ID" value="XM_013388052.1"/>
</dbReference>
<sequence length="167" mass="18691">MYLSIPIVRSSYLTACMQLLESRDAAPNTPWTGWPLHESYTPTPPTPHEQNMEALLPLEGDAPEELSDRTIRKLATYLGILDWKEQQQQASGCDVDHVSDCPKAAQLRHCVRQKLHLLCMGHANVERLKGLTVLYAMTATDDEIDAEVSDGTKLFRRIGPVYNAQAC</sequence>
<dbReference type="EMBL" id="JMSN01000036">
    <property type="protein sequence ID" value="KDN46295.1"/>
    <property type="molecule type" value="Genomic_DNA"/>
</dbReference>
<proteinExistence type="predicted"/>
<accession>A0A066W6A5</accession>
<gene>
    <name evidence="1" type="ORF">K437DRAFT_256255</name>
</gene>
<evidence type="ECO:0000313" key="2">
    <source>
        <dbReference type="Proteomes" id="UP000027361"/>
    </source>
</evidence>
<reference evidence="1 2" key="1">
    <citation type="submission" date="2014-05" db="EMBL/GenBank/DDBJ databases">
        <title>Draft genome sequence of a rare smut relative, Tilletiaria anomala UBC 951.</title>
        <authorList>
            <consortium name="DOE Joint Genome Institute"/>
            <person name="Toome M."/>
            <person name="Kuo A."/>
            <person name="Henrissat B."/>
            <person name="Lipzen A."/>
            <person name="Tritt A."/>
            <person name="Yoshinaga Y."/>
            <person name="Zane M."/>
            <person name="Barry K."/>
            <person name="Grigoriev I.V."/>
            <person name="Spatafora J.W."/>
            <person name="Aimea M.C."/>
        </authorList>
    </citation>
    <scope>NUCLEOTIDE SEQUENCE [LARGE SCALE GENOMIC DNA]</scope>
    <source>
        <strain evidence="1 2">UBC 951</strain>
    </source>
</reference>
<keyword evidence="2" id="KW-1185">Reference proteome</keyword>
<dbReference type="GeneID" id="25264379"/>
<dbReference type="AlphaFoldDB" id="A0A066W6A5"/>
<dbReference type="Proteomes" id="UP000027361">
    <property type="component" value="Unassembled WGS sequence"/>
</dbReference>
<dbReference type="InParanoid" id="A0A066W6A5"/>
<evidence type="ECO:0000313" key="1">
    <source>
        <dbReference type="EMBL" id="KDN46295.1"/>
    </source>
</evidence>